<dbReference type="AlphaFoldDB" id="A0A3M2IY40"/>
<proteinExistence type="predicted"/>
<feature type="non-terminal residue" evidence="2">
    <location>
        <position position="1"/>
    </location>
</feature>
<dbReference type="EMBL" id="RFFI01000133">
    <property type="protein sequence ID" value="RMI04756.1"/>
    <property type="molecule type" value="Genomic_DNA"/>
</dbReference>
<accession>A0A3M2IY40</accession>
<feature type="region of interest" description="Disordered" evidence="1">
    <location>
        <begin position="1"/>
        <end position="23"/>
    </location>
</feature>
<evidence type="ECO:0000313" key="2">
    <source>
        <dbReference type="EMBL" id="RMI04756.1"/>
    </source>
</evidence>
<sequence>APEPDPRRPRATPEQAGAALAARDRVGAGVADAAERHRLHAEADAFDAYMRENPPPSEAFGVQVDLGLDGIVVVEVAAEQDVPVVLSGLDWAQEAVVGYHVRWEAPDVEELESERPSLPHRVARGRAARVVRGIAREVHGEVGGEIADMAGFLVDPTEL</sequence>
<comment type="caution">
    <text evidence="2">The sequence shown here is derived from an EMBL/GenBank/DDBJ whole genome shotgun (WGS) entry which is preliminary data.</text>
</comment>
<organism evidence="2 3">
    <name type="scientific">Cellulomonas triticagri</name>
    <dbReference type="NCBI Taxonomy" id="2483352"/>
    <lineage>
        <taxon>Bacteria</taxon>
        <taxon>Bacillati</taxon>
        <taxon>Actinomycetota</taxon>
        <taxon>Actinomycetes</taxon>
        <taxon>Micrococcales</taxon>
        <taxon>Cellulomonadaceae</taxon>
        <taxon>Cellulomonas</taxon>
    </lineage>
</organism>
<name>A0A3M2IY40_9CELL</name>
<keyword evidence="3" id="KW-1185">Reference proteome</keyword>
<evidence type="ECO:0000313" key="3">
    <source>
        <dbReference type="Proteomes" id="UP000269289"/>
    </source>
</evidence>
<dbReference type="Proteomes" id="UP000269289">
    <property type="component" value="Unassembled WGS sequence"/>
</dbReference>
<protein>
    <submittedName>
        <fullName evidence="2">Uncharacterized protein</fullName>
    </submittedName>
</protein>
<gene>
    <name evidence="2" type="ORF">EBM89_17785</name>
</gene>
<reference evidence="2 3" key="1">
    <citation type="submission" date="2018-10" db="EMBL/GenBank/DDBJ databases">
        <title>Isolation, diversity and antifungal activity of actinobacteria from wheat.</title>
        <authorList>
            <person name="Han C."/>
        </authorList>
    </citation>
    <scope>NUCLEOTIDE SEQUENCE [LARGE SCALE GENOMIC DNA]</scope>
    <source>
        <strain evidence="2 3">NEAU-YY56</strain>
    </source>
</reference>
<evidence type="ECO:0000256" key="1">
    <source>
        <dbReference type="SAM" id="MobiDB-lite"/>
    </source>
</evidence>